<accession>A0AAD7E3B3</accession>
<organism evidence="2 3">
    <name type="scientific">Mycena pura</name>
    <dbReference type="NCBI Taxonomy" id="153505"/>
    <lineage>
        <taxon>Eukaryota</taxon>
        <taxon>Fungi</taxon>
        <taxon>Dikarya</taxon>
        <taxon>Basidiomycota</taxon>
        <taxon>Agaricomycotina</taxon>
        <taxon>Agaricomycetes</taxon>
        <taxon>Agaricomycetidae</taxon>
        <taxon>Agaricales</taxon>
        <taxon>Marasmiineae</taxon>
        <taxon>Mycenaceae</taxon>
        <taxon>Mycena</taxon>
    </lineage>
</organism>
<comment type="caution">
    <text evidence="2">The sequence shown here is derived from an EMBL/GenBank/DDBJ whole genome shotgun (WGS) entry which is preliminary data.</text>
</comment>
<protein>
    <submittedName>
        <fullName evidence="2">Uncharacterized protein</fullName>
    </submittedName>
</protein>
<name>A0AAD7E3B3_9AGAR</name>
<gene>
    <name evidence="2" type="ORF">GGX14DRAFT_638834</name>
</gene>
<evidence type="ECO:0000313" key="3">
    <source>
        <dbReference type="Proteomes" id="UP001219525"/>
    </source>
</evidence>
<proteinExistence type="predicted"/>
<evidence type="ECO:0000256" key="1">
    <source>
        <dbReference type="SAM" id="MobiDB-lite"/>
    </source>
</evidence>
<feature type="region of interest" description="Disordered" evidence="1">
    <location>
        <begin position="1"/>
        <end position="20"/>
    </location>
</feature>
<sequence length="269" mass="30017">MSREDRRPLPQLPEDSVNTDMYPLAPTQESFTLNPSYNPTEPYFFDNLAYCPDISASYLSHYSPTNLSHHQPTDAQNFVAYGAEHSLPFVPKSSSSDAVFHILDPSTAALDFGAFAALPDFTLPDHFPEFFKDVEYCQELQAVPPTSPVASNMNMPSLVKRKGRRKSQPVRFPSPPVSGFDSSNALYLESLDCYVQHLQQLFDFIGVEPLPLELAENYGGLSCRSIRSSVWNVGVQTIVFHLEKTVDALRGFVIQEEDKFEALGRLGGT</sequence>
<keyword evidence="3" id="KW-1185">Reference proteome</keyword>
<dbReference type="EMBL" id="JARJCW010000004">
    <property type="protein sequence ID" value="KAJ7225453.1"/>
    <property type="molecule type" value="Genomic_DNA"/>
</dbReference>
<dbReference type="AlphaFoldDB" id="A0AAD7E3B3"/>
<dbReference type="Proteomes" id="UP001219525">
    <property type="component" value="Unassembled WGS sequence"/>
</dbReference>
<reference evidence="2" key="1">
    <citation type="submission" date="2023-03" db="EMBL/GenBank/DDBJ databases">
        <title>Massive genome expansion in bonnet fungi (Mycena s.s.) driven by repeated elements and novel gene families across ecological guilds.</title>
        <authorList>
            <consortium name="Lawrence Berkeley National Laboratory"/>
            <person name="Harder C.B."/>
            <person name="Miyauchi S."/>
            <person name="Viragh M."/>
            <person name="Kuo A."/>
            <person name="Thoen E."/>
            <person name="Andreopoulos B."/>
            <person name="Lu D."/>
            <person name="Skrede I."/>
            <person name="Drula E."/>
            <person name="Henrissat B."/>
            <person name="Morin E."/>
            <person name="Kohler A."/>
            <person name="Barry K."/>
            <person name="LaButti K."/>
            <person name="Morin E."/>
            <person name="Salamov A."/>
            <person name="Lipzen A."/>
            <person name="Mereny Z."/>
            <person name="Hegedus B."/>
            <person name="Baldrian P."/>
            <person name="Stursova M."/>
            <person name="Weitz H."/>
            <person name="Taylor A."/>
            <person name="Grigoriev I.V."/>
            <person name="Nagy L.G."/>
            <person name="Martin F."/>
            <person name="Kauserud H."/>
        </authorList>
    </citation>
    <scope>NUCLEOTIDE SEQUENCE</scope>
    <source>
        <strain evidence="2">9144</strain>
    </source>
</reference>
<evidence type="ECO:0000313" key="2">
    <source>
        <dbReference type="EMBL" id="KAJ7225453.1"/>
    </source>
</evidence>